<dbReference type="Pfam" id="PF13191">
    <property type="entry name" value="AAA_16"/>
    <property type="match status" value="1"/>
</dbReference>
<protein>
    <submittedName>
        <fullName evidence="2">Type II secretory pathway predicted ATPase ExeA</fullName>
    </submittedName>
</protein>
<dbReference type="Proteomes" id="UP000316747">
    <property type="component" value="Unassembled WGS sequence"/>
</dbReference>
<dbReference type="RefSeq" id="WP_141841558.1">
    <property type="nucleotide sequence ID" value="NZ_VFPM01000001.1"/>
</dbReference>
<dbReference type="InterPro" id="IPR041664">
    <property type="entry name" value="AAA_16"/>
</dbReference>
<evidence type="ECO:0000259" key="1">
    <source>
        <dbReference type="Pfam" id="PF13191"/>
    </source>
</evidence>
<dbReference type="OrthoDB" id="2020141at2"/>
<name>A0A543HZQ9_9MICO</name>
<dbReference type="Gene3D" id="3.40.50.300">
    <property type="entry name" value="P-loop containing nucleotide triphosphate hydrolases"/>
    <property type="match status" value="1"/>
</dbReference>
<sequence>MEARRNPYSPGAGRPPLALVGRDLELSDWAVALDRVMAGLSVQPVALYGLRGVGKTVLQTAMAKAAESHGWVVAQVEAGAGKTLRVALGEALYGPLSDLARPSSGRRILRALKTALSFKASYDSTGTWSFGVDLADSPGGGADSGVLETDLDKLVKDLSDGAGEEGVGVAVLVDEAQDLTMDELVALCAIAHRASQQGWPFLLCLAGLPSLPKDVAEAKSYAERLFAFYPITALPSDIAGEVLTVPAERAGVSWEAAGVALLVDEARGYPYFLQQYGQDTWNSALGADVITVHDARVGAALGRNALDNGFFRARWDRATRSEQAYLRGMAVDGDAVSSSGEVARRLGRKPTSLGPTRAALISKGLLYAPEHGRIAFTVPGMADFITRQPDPDAS</sequence>
<evidence type="ECO:0000313" key="2">
    <source>
        <dbReference type="EMBL" id="TQM63834.1"/>
    </source>
</evidence>
<dbReference type="InterPro" id="IPR027417">
    <property type="entry name" value="P-loop_NTPase"/>
</dbReference>
<accession>A0A543HZQ9</accession>
<keyword evidence="3" id="KW-1185">Reference proteome</keyword>
<evidence type="ECO:0000313" key="3">
    <source>
        <dbReference type="Proteomes" id="UP000316747"/>
    </source>
</evidence>
<dbReference type="AlphaFoldDB" id="A0A543HZQ9"/>
<reference evidence="2 3" key="1">
    <citation type="submission" date="2019-06" db="EMBL/GenBank/DDBJ databases">
        <title>Genome sequencing of plant associated microbes to promote plant fitness in Sorghum bicolor and Oryza sativa.</title>
        <authorList>
            <person name="Coleman-Derr D."/>
        </authorList>
    </citation>
    <scope>NUCLEOTIDE SEQUENCE [LARGE SCALE GENOMIC DNA]</scope>
    <source>
        <strain evidence="2 3">KV-663</strain>
    </source>
</reference>
<dbReference type="EMBL" id="VFPM01000001">
    <property type="protein sequence ID" value="TQM63834.1"/>
    <property type="molecule type" value="Genomic_DNA"/>
</dbReference>
<feature type="domain" description="Orc1-like AAA ATPase" evidence="1">
    <location>
        <begin position="19"/>
        <end position="200"/>
    </location>
</feature>
<comment type="caution">
    <text evidence="2">The sequence shown here is derived from an EMBL/GenBank/DDBJ whole genome shotgun (WGS) entry which is preliminary data.</text>
</comment>
<dbReference type="SUPFAM" id="SSF52540">
    <property type="entry name" value="P-loop containing nucleoside triphosphate hydrolases"/>
    <property type="match status" value="1"/>
</dbReference>
<proteinExistence type="predicted"/>
<organism evidence="2 3">
    <name type="scientific">Humibacillus xanthopallidus</name>
    <dbReference type="NCBI Taxonomy" id="412689"/>
    <lineage>
        <taxon>Bacteria</taxon>
        <taxon>Bacillati</taxon>
        <taxon>Actinomycetota</taxon>
        <taxon>Actinomycetes</taxon>
        <taxon>Micrococcales</taxon>
        <taxon>Intrasporangiaceae</taxon>
        <taxon>Humibacillus</taxon>
    </lineage>
</organism>
<gene>
    <name evidence="2" type="ORF">FBY41_0187</name>
</gene>